<evidence type="ECO:0000313" key="8">
    <source>
        <dbReference type="EMBL" id="MDR9777814.1"/>
    </source>
</evidence>
<reference evidence="8" key="1">
    <citation type="submission" date="2023-04" db="EMBL/GenBank/DDBJ databases">
        <title>Genomic characterization of faba bean (Vicia faba) microsymbionts in Mexican soils.</title>
        <authorList>
            <person name="Rivera Orduna F.N."/>
            <person name="Guevara-Luna J."/>
            <person name="Yan J."/>
            <person name="Arroyo-Herrera I."/>
            <person name="Li Y."/>
            <person name="Vasquez-Murrieta M.S."/>
            <person name="Wang E.T."/>
        </authorList>
    </citation>
    <scope>NUCLEOTIDE SEQUENCE</scope>
    <source>
        <strain evidence="8">CH26</strain>
    </source>
</reference>
<dbReference type="InterPro" id="IPR010432">
    <property type="entry name" value="RDD"/>
</dbReference>
<evidence type="ECO:0000313" key="9">
    <source>
        <dbReference type="Proteomes" id="UP001268610"/>
    </source>
</evidence>
<organism evidence="8 9">
    <name type="scientific">Rhizobium hidalgonense</name>
    <dbReference type="NCBI Taxonomy" id="1538159"/>
    <lineage>
        <taxon>Bacteria</taxon>
        <taxon>Pseudomonadati</taxon>
        <taxon>Pseudomonadota</taxon>
        <taxon>Alphaproteobacteria</taxon>
        <taxon>Hyphomicrobiales</taxon>
        <taxon>Rhizobiaceae</taxon>
        <taxon>Rhizobium/Agrobacterium group</taxon>
        <taxon>Rhizobium</taxon>
    </lineage>
</organism>
<evidence type="ECO:0000256" key="5">
    <source>
        <dbReference type="ARBA" id="ARBA00023136"/>
    </source>
</evidence>
<dbReference type="Proteomes" id="UP001268610">
    <property type="component" value="Unassembled WGS sequence"/>
</dbReference>
<evidence type="ECO:0000256" key="2">
    <source>
        <dbReference type="ARBA" id="ARBA00022475"/>
    </source>
</evidence>
<comment type="subcellular location">
    <subcellularLocation>
        <location evidence="1">Cell membrane</location>
        <topology evidence="1">Multi-pass membrane protein</topology>
    </subcellularLocation>
</comment>
<evidence type="ECO:0000256" key="3">
    <source>
        <dbReference type="ARBA" id="ARBA00022692"/>
    </source>
</evidence>
<gene>
    <name evidence="8" type="ORF">RJJ65_35350</name>
</gene>
<dbReference type="AlphaFoldDB" id="A0AAJ2H2M0"/>
<dbReference type="Pfam" id="PF06271">
    <property type="entry name" value="RDD"/>
    <property type="match status" value="1"/>
</dbReference>
<keyword evidence="2" id="KW-1003">Cell membrane</keyword>
<name>A0AAJ2H2M0_9HYPH</name>
<dbReference type="GO" id="GO:0005886">
    <property type="term" value="C:plasma membrane"/>
    <property type="evidence" value="ECO:0007669"/>
    <property type="project" value="UniProtKB-SubCell"/>
</dbReference>
<comment type="caution">
    <text evidence="8">The sequence shown here is derived from an EMBL/GenBank/DDBJ whole genome shotgun (WGS) entry which is preliminary data.</text>
</comment>
<feature type="transmembrane region" description="Helical" evidence="6">
    <location>
        <begin position="50"/>
        <end position="72"/>
    </location>
</feature>
<accession>A0AAJ2H2M0</accession>
<sequence>MGNRYQYAGFWVRTAASIVDSIVLMLITSPLLIMWYGFDAYWKAAETNGFLGLGEVLISWILPLVLTIVFWLKVQATPGKMLFSLKVLDELTGKPLTLQQSLIRYVGYFVSAFALLLGFIWIAFDAKKQGWHDKMARTVVVKDSGVTVQGIIANN</sequence>
<feature type="transmembrane region" description="Helical" evidence="6">
    <location>
        <begin position="15"/>
        <end position="38"/>
    </location>
</feature>
<evidence type="ECO:0000256" key="4">
    <source>
        <dbReference type="ARBA" id="ARBA00022989"/>
    </source>
</evidence>
<dbReference type="RefSeq" id="WP_310865996.1">
    <property type="nucleotide sequence ID" value="NZ_JAVLSF010000205.1"/>
</dbReference>
<feature type="domain" description="RDD" evidence="7">
    <location>
        <begin position="7"/>
        <end position="136"/>
    </location>
</feature>
<dbReference type="PANTHER" id="PTHR36115">
    <property type="entry name" value="PROLINE-RICH ANTIGEN HOMOLOG-RELATED"/>
    <property type="match status" value="1"/>
</dbReference>
<keyword evidence="3 6" id="KW-0812">Transmembrane</keyword>
<dbReference type="EMBL" id="JAVLSF010000205">
    <property type="protein sequence ID" value="MDR9777814.1"/>
    <property type="molecule type" value="Genomic_DNA"/>
</dbReference>
<dbReference type="InterPro" id="IPR051791">
    <property type="entry name" value="Pra-immunoreactive"/>
</dbReference>
<feature type="transmembrane region" description="Helical" evidence="6">
    <location>
        <begin position="105"/>
        <end position="124"/>
    </location>
</feature>
<keyword evidence="4 6" id="KW-1133">Transmembrane helix</keyword>
<dbReference type="PANTHER" id="PTHR36115:SF4">
    <property type="entry name" value="MEMBRANE PROTEIN"/>
    <property type="match status" value="1"/>
</dbReference>
<protein>
    <submittedName>
        <fullName evidence="8">RDD family protein</fullName>
    </submittedName>
</protein>
<evidence type="ECO:0000259" key="7">
    <source>
        <dbReference type="Pfam" id="PF06271"/>
    </source>
</evidence>
<proteinExistence type="predicted"/>
<evidence type="ECO:0000256" key="6">
    <source>
        <dbReference type="SAM" id="Phobius"/>
    </source>
</evidence>
<keyword evidence="5 6" id="KW-0472">Membrane</keyword>
<evidence type="ECO:0000256" key="1">
    <source>
        <dbReference type="ARBA" id="ARBA00004651"/>
    </source>
</evidence>